<evidence type="ECO:0000256" key="10">
    <source>
        <dbReference type="ARBA" id="ARBA00023316"/>
    </source>
</evidence>
<dbReference type="PANTHER" id="PTHR23135:SF4">
    <property type="entry name" value="UDP-N-ACETYLMURAMOYL-L-ALANYL-D-GLUTAMATE--2,6-DIAMINOPIMELATE LIGASE MURE HOMOLOG, CHLOROPLASTIC"/>
    <property type="match status" value="1"/>
</dbReference>
<dbReference type="SUPFAM" id="SSF63418">
    <property type="entry name" value="MurE/MurF N-terminal domain"/>
    <property type="match status" value="1"/>
</dbReference>
<protein>
    <recommendedName>
        <fullName evidence="11">UDP-N-acetylmuramoyl-L-alanyl-D-glutamate--2,6-diaminopimelate ligase</fullName>
        <ecNumber evidence="11">6.3.2.13</ecNumber>
    </recommendedName>
    <alternativeName>
        <fullName evidence="11">Meso-A2pm-adding enzyme</fullName>
    </alternativeName>
    <alternativeName>
        <fullName evidence="11">Meso-diaminopimelate-adding enzyme</fullName>
    </alternativeName>
    <alternativeName>
        <fullName evidence="11">UDP-MurNAc-L-Ala-D-Glu:meso-diaminopimelate ligase</fullName>
    </alternativeName>
    <alternativeName>
        <fullName evidence="11">UDP-MurNAc-tripeptide synthetase</fullName>
    </alternativeName>
    <alternativeName>
        <fullName evidence="11">UDP-N-acetylmuramyl-tripeptide synthetase</fullName>
    </alternativeName>
</protein>
<keyword evidence="4 11" id="KW-0132">Cell division</keyword>
<comment type="catalytic activity">
    <reaction evidence="11">
        <text>UDP-N-acetyl-alpha-D-muramoyl-L-alanyl-D-glutamate + meso-2,6-diaminopimelate + ATP = UDP-N-acetyl-alpha-D-muramoyl-L-alanyl-gamma-D-glutamyl-meso-2,6-diaminopimelate + ADP + phosphate + H(+)</text>
        <dbReference type="Rhea" id="RHEA:23676"/>
        <dbReference type="ChEBI" id="CHEBI:15378"/>
        <dbReference type="ChEBI" id="CHEBI:30616"/>
        <dbReference type="ChEBI" id="CHEBI:43474"/>
        <dbReference type="ChEBI" id="CHEBI:57791"/>
        <dbReference type="ChEBI" id="CHEBI:83900"/>
        <dbReference type="ChEBI" id="CHEBI:83905"/>
        <dbReference type="ChEBI" id="CHEBI:456216"/>
        <dbReference type="EC" id="6.3.2.13"/>
    </reaction>
</comment>
<feature type="domain" description="Mur ligase C-terminal" evidence="14">
    <location>
        <begin position="333"/>
        <end position="459"/>
    </location>
</feature>
<feature type="binding site" evidence="11">
    <location>
        <begin position="109"/>
        <end position="115"/>
    </location>
    <ligand>
        <name>ATP</name>
        <dbReference type="ChEBI" id="CHEBI:30616"/>
    </ligand>
</feature>
<feature type="short sequence motif" description="Meso-diaminopimelate recognition motif" evidence="11">
    <location>
        <begin position="406"/>
        <end position="409"/>
    </location>
</feature>
<evidence type="ECO:0000313" key="16">
    <source>
        <dbReference type="EMBL" id="ETR71161.1"/>
    </source>
</evidence>
<accession>A0A1V1P8I0</accession>
<comment type="similarity">
    <text evidence="1 11">Belongs to the MurCDEF family. MurE subfamily.</text>
</comment>
<keyword evidence="7 11" id="KW-0133">Cell shape</keyword>
<comment type="PTM">
    <text evidence="11">Carboxylation is probably crucial for Mg(2+) binding and, consequently, for the gamma-phosphate positioning of ATP.</text>
</comment>
<comment type="caution">
    <text evidence="16">The sequence shown here is derived from an EMBL/GenBank/DDBJ whole genome shotgun (WGS) entry which is preliminary data.</text>
</comment>
<feature type="binding site" evidence="11">
    <location>
        <position position="29"/>
    </location>
    <ligand>
        <name>UDP-N-acetyl-alpha-D-muramoyl-L-alanyl-D-glutamate</name>
        <dbReference type="ChEBI" id="CHEBI:83900"/>
    </ligand>
</feature>
<dbReference type="SUPFAM" id="SSF53244">
    <property type="entry name" value="MurD-like peptide ligases, peptide-binding domain"/>
    <property type="match status" value="1"/>
</dbReference>
<comment type="subcellular location">
    <subcellularLocation>
        <location evidence="11 12">Cytoplasm</location>
    </subcellularLocation>
</comment>
<keyword evidence="10 11" id="KW-0961">Cell wall biogenesis/degradation</keyword>
<evidence type="ECO:0000256" key="5">
    <source>
        <dbReference type="ARBA" id="ARBA00022741"/>
    </source>
</evidence>
<dbReference type="InterPro" id="IPR004101">
    <property type="entry name" value="Mur_ligase_C"/>
</dbReference>
<feature type="binding site" evidence="11">
    <location>
        <position position="178"/>
    </location>
    <ligand>
        <name>UDP-N-acetyl-alpha-D-muramoyl-L-alanyl-D-glutamate</name>
        <dbReference type="ChEBI" id="CHEBI:83900"/>
    </ligand>
</feature>
<dbReference type="GO" id="GO:0005737">
    <property type="term" value="C:cytoplasm"/>
    <property type="evidence" value="ECO:0007669"/>
    <property type="project" value="UniProtKB-SubCell"/>
</dbReference>
<dbReference type="InterPro" id="IPR036565">
    <property type="entry name" value="Mur-like_cat_sf"/>
</dbReference>
<evidence type="ECO:0000256" key="3">
    <source>
        <dbReference type="ARBA" id="ARBA00022598"/>
    </source>
</evidence>
<comment type="pathway">
    <text evidence="11 12">Cell wall biogenesis; peptidoglycan biosynthesis.</text>
</comment>
<evidence type="ECO:0000313" key="17">
    <source>
        <dbReference type="Proteomes" id="UP000189670"/>
    </source>
</evidence>
<feature type="binding site" evidence="11">
    <location>
        <position position="457"/>
    </location>
    <ligand>
        <name>meso-2,6-diaminopimelate</name>
        <dbReference type="ChEBI" id="CHEBI:57791"/>
    </ligand>
</feature>
<dbReference type="InterPro" id="IPR013221">
    <property type="entry name" value="Mur_ligase_cen"/>
</dbReference>
<keyword evidence="2 11" id="KW-0963">Cytoplasm</keyword>
<evidence type="ECO:0000256" key="2">
    <source>
        <dbReference type="ARBA" id="ARBA00022490"/>
    </source>
</evidence>
<gene>
    <name evidence="11 16" type="primary">murE</name>
    <name evidence="16" type="ORF">OMM_02703</name>
</gene>
<dbReference type="EC" id="6.3.2.13" evidence="11"/>
<proteinExistence type="inferred from homology"/>
<dbReference type="InterPro" id="IPR000713">
    <property type="entry name" value="Mur_ligase_N"/>
</dbReference>
<feature type="binding site" evidence="11">
    <location>
        <position position="461"/>
    </location>
    <ligand>
        <name>meso-2,6-diaminopimelate</name>
        <dbReference type="ChEBI" id="CHEBI:57791"/>
    </ligand>
</feature>
<dbReference type="InterPro" id="IPR005761">
    <property type="entry name" value="UDP-N-AcMur-Glu-dNH2Pim_ligase"/>
</dbReference>
<dbReference type="UniPathway" id="UPA00219"/>
<evidence type="ECO:0000256" key="4">
    <source>
        <dbReference type="ARBA" id="ARBA00022618"/>
    </source>
</evidence>
<keyword evidence="6 11" id="KW-0067">ATP-binding</keyword>
<dbReference type="GO" id="GO:0008360">
    <property type="term" value="P:regulation of cell shape"/>
    <property type="evidence" value="ECO:0007669"/>
    <property type="project" value="UniProtKB-KW"/>
</dbReference>
<dbReference type="GO" id="GO:0008765">
    <property type="term" value="F:UDP-N-acetylmuramoylalanyl-D-glutamate-2,6-diaminopimelate ligase activity"/>
    <property type="evidence" value="ECO:0007669"/>
    <property type="project" value="UniProtKB-UniRule"/>
</dbReference>
<evidence type="ECO:0000259" key="13">
    <source>
        <dbReference type="Pfam" id="PF01225"/>
    </source>
</evidence>
<dbReference type="GO" id="GO:0004326">
    <property type="term" value="F:tetrahydrofolylpolyglutamate synthase activity"/>
    <property type="evidence" value="ECO:0007669"/>
    <property type="project" value="InterPro"/>
</dbReference>
<dbReference type="AlphaFoldDB" id="A0A1V1P8I0"/>
<feature type="binding site" evidence="11">
    <location>
        <position position="382"/>
    </location>
    <ligand>
        <name>meso-2,6-diaminopimelate</name>
        <dbReference type="ChEBI" id="CHEBI:57791"/>
    </ligand>
</feature>
<dbReference type="Pfam" id="PF08245">
    <property type="entry name" value="Mur_ligase_M"/>
    <property type="match status" value="1"/>
</dbReference>
<organism evidence="16 17">
    <name type="scientific">Candidatus Magnetoglobus multicellularis str. Araruama</name>
    <dbReference type="NCBI Taxonomy" id="890399"/>
    <lineage>
        <taxon>Bacteria</taxon>
        <taxon>Pseudomonadati</taxon>
        <taxon>Thermodesulfobacteriota</taxon>
        <taxon>Desulfobacteria</taxon>
        <taxon>Desulfobacterales</taxon>
        <taxon>Desulfobacteraceae</taxon>
        <taxon>Candidatus Magnetoglobus</taxon>
    </lineage>
</organism>
<feature type="modified residue" description="N6-carboxylysine" evidence="11">
    <location>
        <position position="218"/>
    </location>
</feature>
<dbReference type="PROSITE" id="PS01011">
    <property type="entry name" value="FOLYLPOLYGLU_SYNT_1"/>
    <property type="match status" value="1"/>
</dbReference>
<dbReference type="GO" id="GO:0009252">
    <property type="term" value="P:peptidoglycan biosynthetic process"/>
    <property type="evidence" value="ECO:0007669"/>
    <property type="project" value="UniProtKB-UniRule"/>
</dbReference>
<evidence type="ECO:0000256" key="9">
    <source>
        <dbReference type="ARBA" id="ARBA00023306"/>
    </source>
</evidence>
<dbReference type="InterPro" id="IPR018109">
    <property type="entry name" value="Folylpolyglutamate_synth_CS"/>
</dbReference>
<dbReference type="Gene3D" id="3.40.1190.10">
    <property type="entry name" value="Mur-like, catalytic domain"/>
    <property type="match status" value="1"/>
</dbReference>
<feature type="binding site" evidence="11">
    <location>
        <position position="186"/>
    </location>
    <ligand>
        <name>UDP-N-acetyl-alpha-D-muramoyl-L-alanyl-D-glutamate</name>
        <dbReference type="ChEBI" id="CHEBI:83900"/>
    </ligand>
</feature>
<dbReference type="NCBIfam" id="NF001126">
    <property type="entry name" value="PRK00139.1-4"/>
    <property type="match status" value="1"/>
</dbReference>
<feature type="binding site" evidence="11">
    <location>
        <begin position="44"/>
        <end position="46"/>
    </location>
    <ligand>
        <name>UDP-N-acetyl-alpha-D-muramoyl-L-alanyl-D-glutamate</name>
        <dbReference type="ChEBI" id="CHEBI:83900"/>
    </ligand>
</feature>
<keyword evidence="5 11" id="KW-0547">Nucleotide-binding</keyword>
<name>A0A1V1P8I0_9BACT</name>
<dbReference type="GO" id="GO:0000287">
    <property type="term" value="F:magnesium ion binding"/>
    <property type="evidence" value="ECO:0007669"/>
    <property type="project" value="UniProtKB-UniRule"/>
</dbReference>
<dbReference type="GO" id="GO:0051301">
    <property type="term" value="P:cell division"/>
    <property type="evidence" value="ECO:0007669"/>
    <property type="project" value="UniProtKB-KW"/>
</dbReference>
<dbReference type="Proteomes" id="UP000189670">
    <property type="component" value="Unassembled WGS sequence"/>
</dbReference>
<evidence type="ECO:0000259" key="15">
    <source>
        <dbReference type="Pfam" id="PF08245"/>
    </source>
</evidence>
<evidence type="ECO:0000256" key="11">
    <source>
        <dbReference type="HAMAP-Rule" id="MF_00208"/>
    </source>
</evidence>
<dbReference type="SUPFAM" id="SSF53623">
    <property type="entry name" value="MurD-like peptide ligases, catalytic domain"/>
    <property type="match status" value="1"/>
</dbReference>
<evidence type="ECO:0000259" key="14">
    <source>
        <dbReference type="Pfam" id="PF02875"/>
    </source>
</evidence>
<keyword evidence="11" id="KW-0460">Magnesium</keyword>
<evidence type="ECO:0000256" key="1">
    <source>
        <dbReference type="ARBA" id="ARBA00005898"/>
    </source>
</evidence>
<evidence type="ECO:0000256" key="6">
    <source>
        <dbReference type="ARBA" id="ARBA00022840"/>
    </source>
</evidence>
<keyword evidence="3 11" id="KW-0436">Ligase</keyword>
<comment type="cofactor">
    <cofactor evidence="11">
        <name>Mg(2+)</name>
        <dbReference type="ChEBI" id="CHEBI:18420"/>
    </cofactor>
</comment>
<dbReference type="GO" id="GO:0005524">
    <property type="term" value="F:ATP binding"/>
    <property type="evidence" value="ECO:0007669"/>
    <property type="project" value="UniProtKB-UniRule"/>
</dbReference>
<dbReference type="PANTHER" id="PTHR23135">
    <property type="entry name" value="MUR LIGASE FAMILY MEMBER"/>
    <property type="match status" value="1"/>
</dbReference>
<keyword evidence="8 11" id="KW-0573">Peptidoglycan synthesis</keyword>
<dbReference type="InterPro" id="IPR036615">
    <property type="entry name" value="Mur_ligase_C_dom_sf"/>
</dbReference>
<evidence type="ECO:0000256" key="12">
    <source>
        <dbReference type="RuleBase" id="RU004135"/>
    </source>
</evidence>
<dbReference type="GO" id="GO:0071555">
    <property type="term" value="P:cell wall organization"/>
    <property type="evidence" value="ECO:0007669"/>
    <property type="project" value="UniProtKB-KW"/>
</dbReference>
<dbReference type="NCBIfam" id="TIGR01085">
    <property type="entry name" value="murE"/>
    <property type="match status" value="1"/>
</dbReference>
<keyword evidence="9 11" id="KW-0131">Cell cycle</keyword>
<feature type="domain" description="Mur ligase central" evidence="15">
    <location>
        <begin position="107"/>
        <end position="310"/>
    </location>
</feature>
<dbReference type="Pfam" id="PF02875">
    <property type="entry name" value="Mur_ligase_C"/>
    <property type="match status" value="1"/>
</dbReference>
<dbReference type="Gene3D" id="3.40.1390.10">
    <property type="entry name" value="MurE/MurF, N-terminal domain"/>
    <property type="match status" value="1"/>
</dbReference>
<sequence>MKLSQLLEAFPEYQGIKNDTQVTGLHYDSRKIEPDNIFVAIRGHKTDGHNYISQAIENGACAVVAESESNIQSKAIWIRVANSRQALANLANKYFGNPSNKLCLIGITGTNGKTTTAYLVENILKANGLSTGVISTIDYRYHDRAFPNPLTTPESLDLQRILHEMTSNGITHVVMEVSSHSLALDRVMGCAYDVVVFTNLSQDHLDFHETMNDYWHCKQCLFGPPYISQKQHAHAVINCDNKFGLALYPKVQIPQILIGTHETNDVSCQDPKISLSGMSGSIETPKGPVSLKSFLTGQHNLQNILCATGVGIALEIPIADISSGISQTSCIPGRLERLTAFSDRFVFVDYAHTPDALENVIQCILQFKTRRLITVFGCGGDRDRGKRPLMGKVASSLSDLCIVTSDNPRSEPPEAIIHDICKGINSDALYKIEIDRKKAIEMAIHESCSGDVVLIAGKGHETYQILKDRTIEFDDRACALSVR</sequence>
<dbReference type="HAMAP" id="MF_00208">
    <property type="entry name" value="MurE"/>
    <property type="match status" value="1"/>
</dbReference>
<feature type="binding site" evidence="11">
    <location>
        <begin position="406"/>
        <end position="409"/>
    </location>
    <ligand>
        <name>meso-2,6-diaminopimelate</name>
        <dbReference type="ChEBI" id="CHEBI:57791"/>
    </ligand>
</feature>
<comment type="caution">
    <text evidence="11">Lacks conserved residue(s) required for the propagation of feature annotation.</text>
</comment>
<evidence type="ECO:0000256" key="7">
    <source>
        <dbReference type="ARBA" id="ARBA00022960"/>
    </source>
</evidence>
<comment type="function">
    <text evidence="11">Catalyzes the addition of meso-diaminopimelic acid to the nucleotide precursor UDP-N-acetylmuramoyl-L-alanyl-D-glutamate (UMAG) in the biosynthesis of bacterial cell-wall peptidoglycan.</text>
</comment>
<evidence type="ECO:0000256" key="8">
    <source>
        <dbReference type="ARBA" id="ARBA00022984"/>
    </source>
</evidence>
<dbReference type="InterPro" id="IPR035911">
    <property type="entry name" value="MurE/MurF_N"/>
</dbReference>
<reference evidence="17" key="1">
    <citation type="submission" date="2012-11" db="EMBL/GenBank/DDBJ databases">
        <authorList>
            <person name="Lucero-Rivera Y.E."/>
            <person name="Tovar-Ramirez D."/>
        </authorList>
    </citation>
    <scope>NUCLEOTIDE SEQUENCE [LARGE SCALE GENOMIC DNA]</scope>
    <source>
        <strain evidence="17">Araruama</strain>
    </source>
</reference>
<dbReference type="NCBIfam" id="NF001124">
    <property type="entry name" value="PRK00139.1-2"/>
    <property type="match status" value="1"/>
</dbReference>
<feature type="domain" description="Mur ligase N-terminal catalytic" evidence="13">
    <location>
        <begin position="22"/>
        <end position="94"/>
    </location>
</feature>
<dbReference type="EMBL" id="ATBP01000312">
    <property type="protein sequence ID" value="ETR71161.1"/>
    <property type="molecule type" value="Genomic_DNA"/>
</dbReference>
<feature type="binding site" evidence="11">
    <location>
        <begin position="151"/>
        <end position="152"/>
    </location>
    <ligand>
        <name>UDP-N-acetyl-alpha-D-muramoyl-L-alanyl-D-glutamate</name>
        <dbReference type="ChEBI" id="CHEBI:83900"/>
    </ligand>
</feature>
<dbReference type="Gene3D" id="3.90.190.20">
    <property type="entry name" value="Mur ligase, C-terminal domain"/>
    <property type="match status" value="1"/>
</dbReference>
<dbReference type="Pfam" id="PF01225">
    <property type="entry name" value="Mur_ligase"/>
    <property type="match status" value="1"/>
</dbReference>